<keyword evidence="2" id="KW-1185">Reference proteome</keyword>
<organism evidence="1 2">
    <name type="scientific">Bonamia ostreae</name>
    <dbReference type="NCBI Taxonomy" id="126728"/>
    <lineage>
        <taxon>Eukaryota</taxon>
        <taxon>Sar</taxon>
        <taxon>Rhizaria</taxon>
        <taxon>Endomyxa</taxon>
        <taxon>Ascetosporea</taxon>
        <taxon>Haplosporida</taxon>
        <taxon>Bonamia</taxon>
    </lineage>
</organism>
<evidence type="ECO:0000313" key="2">
    <source>
        <dbReference type="Proteomes" id="UP001439008"/>
    </source>
</evidence>
<dbReference type="InterPro" id="IPR029071">
    <property type="entry name" value="Ubiquitin-like_domsf"/>
</dbReference>
<dbReference type="SUPFAM" id="SSF54236">
    <property type="entry name" value="Ubiquitin-like"/>
    <property type="match status" value="1"/>
</dbReference>
<name>A0ABV2AP85_9EUKA</name>
<reference evidence="1 2" key="1">
    <citation type="journal article" date="2024" name="BMC Biol.">
        <title>Comparative genomics of Ascetosporea gives new insight into the evolutionary basis for animal parasitism in Rhizaria.</title>
        <authorList>
            <person name="Hiltunen Thoren M."/>
            <person name="Onut-Brannstrom I."/>
            <person name="Alfjorden A."/>
            <person name="Peckova H."/>
            <person name="Swords F."/>
            <person name="Hooper C."/>
            <person name="Holzer A.S."/>
            <person name="Bass D."/>
            <person name="Burki F."/>
        </authorList>
    </citation>
    <scope>NUCLEOTIDE SEQUENCE [LARGE SCALE GENOMIC DNA]</scope>
    <source>
        <strain evidence="1">20-A016</strain>
    </source>
</reference>
<dbReference type="EMBL" id="JBDODL010001407">
    <property type="protein sequence ID" value="MES1921484.1"/>
    <property type="molecule type" value="Genomic_DNA"/>
</dbReference>
<proteinExistence type="predicted"/>
<dbReference type="Proteomes" id="UP001439008">
    <property type="component" value="Unassembled WGS sequence"/>
</dbReference>
<gene>
    <name evidence="1" type="ORF">MHBO_003014</name>
</gene>
<protein>
    <recommendedName>
        <fullName evidence="3">Ubiquitin-like domain-containing protein</fullName>
    </recommendedName>
</protein>
<evidence type="ECO:0008006" key="3">
    <source>
        <dbReference type="Google" id="ProtNLM"/>
    </source>
</evidence>
<sequence length="267" mass="31515">MVQINVLFQNSFKIDLDDKITVQNLKKKIIGEHFPTQFKLIKNGLILSENDFIAKNDKIFLNTTNNRLSPKESYLFSQLILLISQIDPKNDEMNNKLYVGFFNGSKSFLRNKSFAEHGKTFNQIAISVANYAAKVIILDKMDHRTALFTFIYFKHELKKILDKFEGSLENYLNFKKMATKFVGKWIREISSFYSDGILSVKKRLNVWTEIIDKDVENNCLLDRKTFVESLLRFYRDFCVDLYSKKKKPENRKNFGFYSKFERNLLKI</sequence>
<accession>A0ABV2AP85</accession>
<evidence type="ECO:0000313" key="1">
    <source>
        <dbReference type="EMBL" id="MES1921484.1"/>
    </source>
</evidence>
<comment type="caution">
    <text evidence="1">The sequence shown here is derived from an EMBL/GenBank/DDBJ whole genome shotgun (WGS) entry which is preliminary data.</text>
</comment>